<dbReference type="InterPro" id="IPR010285">
    <property type="entry name" value="DNA_helicase_pif1-like_DEAD"/>
</dbReference>
<dbReference type="EMBL" id="CAKMRJ010000113">
    <property type="protein sequence ID" value="CAH1418568.1"/>
    <property type="molecule type" value="Genomic_DNA"/>
</dbReference>
<dbReference type="Pfam" id="PF05970">
    <property type="entry name" value="PIF1"/>
    <property type="match status" value="1"/>
</dbReference>
<keyword evidence="4" id="KW-1185">Reference proteome</keyword>
<comment type="catalytic activity">
    <reaction evidence="1">
        <text>ATP + H2O = ADP + phosphate + H(+)</text>
        <dbReference type="Rhea" id="RHEA:13065"/>
        <dbReference type="ChEBI" id="CHEBI:15377"/>
        <dbReference type="ChEBI" id="CHEBI:15378"/>
        <dbReference type="ChEBI" id="CHEBI:30616"/>
        <dbReference type="ChEBI" id="CHEBI:43474"/>
        <dbReference type="ChEBI" id="CHEBI:456216"/>
        <dbReference type="EC" id="5.6.2.3"/>
    </reaction>
</comment>
<keyword evidence="1" id="KW-0233">DNA recombination</keyword>
<evidence type="ECO:0000256" key="1">
    <source>
        <dbReference type="RuleBase" id="RU363044"/>
    </source>
</evidence>
<keyword evidence="1" id="KW-0234">DNA repair</keyword>
<name>A0AAU9LRI8_9ASTR</name>
<organism evidence="3 4">
    <name type="scientific">Lactuca virosa</name>
    <dbReference type="NCBI Taxonomy" id="75947"/>
    <lineage>
        <taxon>Eukaryota</taxon>
        <taxon>Viridiplantae</taxon>
        <taxon>Streptophyta</taxon>
        <taxon>Embryophyta</taxon>
        <taxon>Tracheophyta</taxon>
        <taxon>Spermatophyta</taxon>
        <taxon>Magnoliopsida</taxon>
        <taxon>eudicotyledons</taxon>
        <taxon>Gunneridae</taxon>
        <taxon>Pentapetalae</taxon>
        <taxon>asterids</taxon>
        <taxon>campanulids</taxon>
        <taxon>Asterales</taxon>
        <taxon>Asteraceae</taxon>
        <taxon>Cichorioideae</taxon>
        <taxon>Cichorieae</taxon>
        <taxon>Lactucinae</taxon>
        <taxon>Lactuca</taxon>
    </lineage>
</organism>
<evidence type="ECO:0000259" key="2">
    <source>
        <dbReference type="Pfam" id="PF05970"/>
    </source>
</evidence>
<dbReference type="GO" id="GO:0006281">
    <property type="term" value="P:DNA repair"/>
    <property type="evidence" value="ECO:0007669"/>
    <property type="project" value="UniProtKB-KW"/>
</dbReference>
<comment type="cofactor">
    <cofactor evidence="1">
        <name>Mg(2+)</name>
        <dbReference type="ChEBI" id="CHEBI:18420"/>
    </cofactor>
</comment>
<feature type="domain" description="DNA helicase Pif1-like DEAD-box helicase" evidence="2">
    <location>
        <begin position="39"/>
        <end position="144"/>
    </location>
</feature>
<dbReference type="EC" id="5.6.2.3" evidence="1"/>
<dbReference type="GO" id="GO:0016787">
    <property type="term" value="F:hydrolase activity"/>
    <property type="evidence" value="ECO:0007669"/>
    <property type="project" value="UniProtKB-KW"/>
</dbReference>
<dbReference type="Proteomes" id="UP001157418">
    <property type="component" value="Unassembled WGS sequence"/>
</dbReference>
<dbReference type="GO" id="GO:0043139">
    <property type="term" value="F:5'-3' DNA helicase activity"/>
    <property type="evidence" value="ECO:0007669"/>
    <property type="project" value="UniProtKB-EC"/>
</dbReference>
<keyword evidence="1" id="KW-0378">Hydrolase</keyword>
<keyword evidence="1" id="KW-0227">DNA damage</keyword>
<keyword evidence="1" id="KW-0347">Helicase</keyword>
<protein>
    <recommendedName>
        <fullName evidence="1">ATP-dependent DNA helicase</fullName>
        <ecNumber evidence="1">5.6.2.3</ecNumber>
    </recommendedName>
</protein>
<sequence length="144" mass="16368">MPYRDVESVSSSNNRLITEELDYDILIIKNEFDRIFLSLTNEQRHIFLDIMSDVKENKGGVFFVYGYGGTGKNFVWKRISTTIRSDGHIVLNVALSGIASSLLPGGRTTHSRFILPFELTEDSVWKINPDDELASLLRRTSLII</sequence>
<comment type="caution">
    <text evidence="3">The sequence shown here is derived from an EMBL/GenBank/DDBJ whole genome shotgun (WGS) entry which is preliminary data.</text>
</comment>
<gene>
    <name evidence="3" type="ORF">LVIROSA_LOCUS6153</name>
</gene>
<dbReference type="GO" id="GO:0006310">
    <property type="term" value="P:DNA recombination"/>
    <property type="evidence" value="ECO:0007669"/>
    <property type="project" value="UniProtKB-KW"/>
</dbReference>
<reference evidence="3 4" key="1">
    <citation type="submission" date="2022-01" db="EMBL/GenBank/DDBJ databases">
        <authorList>
            <person name="Xiong W."/>
            <person name="Schranz E."/>
        </authorList>
    </citation>
    <scope>NUCLEOTIDE SEQUENCE [LARGE SCALE GENOMIC DNA]</scope>
</reference>
<evidence type="ECO:0000313" key="4">
    <source>
        <dbReference type="Proteomes" id="UP001157418"/>
    </source>
</evidence>
<dbReference type="Gene3D" id="3.40.50.300">
    <property type="entry name" value="P-loop containing nucleotide triphosphate hydrolases"/>
    <property type="match status" value="1"/>
</dbReference>
<comment type="similarity">
    <text evidence="1">Belongs to the helicase family.</text>
</comment>
<dbReference type="GO" id="GO:0005524">
    <property type="term" value="F:ATP binding"/>
    <property type="evidence" value="ECO:0007669"/>
    <property type="project" value="UniProtKB-KW"/>
</dbReference>
<accession>A0AAU9LRI8</accession>
<dbReference type="PANTHER" id="PTHR10492:SF101">
    <property type="entry name" value="ATP-DEPENDENT DNA HELICASE"/>
    <property type="match status" value="1"/>
</dbReference>
<dbReference type="SUPFAM" id="SSF52540">
    <property type="entry name" value="P-loop containing nucleoside triphosphate hydrolases"/>
    <property type="match status" value="1"/>
</dbReference>
<dbReference type="AlphaFoldDB" id="A0AAU9LRI8"/>
<dbReference type="PANTHER" id="PTHR10492">
    <property type="match status" value="1"/>
</dbReference>
<proteinExistence type="inferred from homology"/>
<dbReference type="GO" id="GO:0000723">
    <property type="term" value="P:telomere maintenance"/>
    <property type="evidence" value="ECO:0007669"/>
    <property type="project" value="InterPro"/>
</dbReference>
<evidence type="ECO:0000313" key="3">
    <source>
        <dbReference type="EMBL" id="CAH1418568.1"/>
    </source>
</evidence>
<dbReference type="InterPro" id="IPR027417">
    <property type="entry name" value="P-loop_NTPase"/>
</dbReference>
<keyword evidence="1" id="KW-0547">Nucleotide-binding</keyword>
<keyword evidence="1" id="KW-0067">ATP-binding</keyword>